<keyword evidence="1" id="KW-0732">Signal</keyword>
<organism evidence="2 3">
    <name type="scientific">Vibrio coralliilyticus</name>
    <dbReference type="NCBI Taxonomy" id="190893"/>
    <lineage>
        <taxon>Bacteria</taxon>
        <taxon>Pseudomonadati</taxon>
        <taxon>Pseudomonadota</taxon>
        <taxon>Gammaproteobacteria</taxon>
        <taxon>Vibrionales</taxon>
        <taxon>Vibrionaceae</taxon>
        <taxon>Vibrio</taxon>
    </lineage>
</organism>
<accession>A0AAN0VXV3</accession>
<proteinExistence type="predicted"/>
<feature type="chain" id="PRO_5042915574" description="Lipoprotein" evidence="1">
    <location>
        <begin position="21"/>
        <end position="125"/>
    </location>
</feature>
<evidence type="ECO:0008006" key="4">
    <source>
        <dbReference type="Google" id="ProtNLM"/>
    </source>
</evidence>
<reference evidence="2 3" key="1">
    <citation type="submission" date="2014-10" db="EMBL/GenBank/DDBJ databases">
        <title>The Complete Genome Sequence for the Shellfish Pathogen Vibrio coralliilyticus RE98 Isolated from a Shellfish Hatchery.</title>
        <authorList>
            <person name="Richards G.P."/>
            <person name="Bono J.L."/>
            <person name="Watson M.A."/>
            <person name="Needleman D.S."/>
        </authorList>
    </citation>
    <scope>NUCLEOTIDE SEQUENCE [LARGE SCALE GENOMIC DNA]</scope>
    <source>
        <strain evidence="2 3">RE98</strain>
    </source>
</reference>
<name>A0AAN0VXV3_9VIBR</name>
<evidence type="ECO:0000256" key="1">
    <source>
        <dbReference type="SAM" id="SignalP"/>
    </source>
</evidence>
<evidence type="ECO:0000313" key="3">
    <source>
        <dbReference type="Proteomes" id="UP000030081"/>
    </source>
</evidence>
<dbReference type="EMBL" id="CP009617">
    <property type="protein sequence ID" value="AIW20223.1"/>
    <property type="molecule type" value="Genomic_DNA"/>
</dbReference>
<dbReference type="KEGG" id="vcy:IX92_14820"/>
<feature type="signal peptide" evidence="1">
    <location>
        <begin position="1"/>
        <end position="20"/>
    </location>
</feature>
<dbReference type="PROSITE" id="PS51257">
    <property type="entry name" value="PROKAR_LIPOPROTEIN"/>
    <property type="match status" value="1"/>
</dbReference>
<protein>
    <recommendedName>
        <fullName evidence="4">Lipoprotein</fullName>
    </recommendedName>
</protein>
<dbReference type="RefSeq" id="WP_043009455.1">
    <property type="nucleotide sequence ID" value="NZ_CP009617.1"/>
</dbReference>
<sequence>MKLKHIAVACLSALALSACQTTNIEDLQPTASQETIDTAKKHLSDVKGMKVTDNGVIYYVRTLPGNSRWKTAHVNEISYRVSCEDLRWYIERGMIVRVHHRGNSGSTQDYDLARCETETPTNLYE</sequence>
<dbReference type="Proteomes" id="UP000030081">
    <property type="component" value="Chromosome 1"/>
</dbReference>
<keyword evidence="3" id="KW-1185">Reference proteome</keyword>
<gene>
    <name evidence="2" type="ORF">IX92_14820</name>
</gene>
<dbReference type="AlphaFoldDB" id="A0AAN0VXV3"/>
<evidence type="ECO:0000313" key="2">
    <source>
        <dbReference type="EMBL" id="AIW20223.1"/>
    </source>
</evidence>